<evidence type="ECO:0000259" key="8">
    <source>
        <dbReference type="Pfam" id="PF01425"/>
    </source>
</evidence>
<dbReference type="InterPro" id="IPR020556">
    <property type="entry name" value="Amidase_CS"/>
</dbReference>
<evidence type="ECO:0000256" key="7">
    <source>
        <dbReference type="HAMAP-Rule" id="MF_03150"/>
    </source>
</evidence>
<dbReference type="GO" id="GO:0032543">
    <property type="term" value="P:mitochondrial translation"/>
    <property type="evidence" value="ECO:0007669"/>
    <property type="project" value="UniProtKB-UniRule"/>
</dbReference>
<dbReference type="Gene3D" id="3.90.1300.10">
    <property type="entry name" value="Amidase signature (AS) domain"/>
    <property type="match status" value="1"/>
</dbReference>
<dbReference type="InterPro" id="IPR023631">
    <property type="entry name" value="Amidase_dom"/>
</dbReference>
<reference evidence="9 10" key="1">
    <citation type="journal article" date="2014" name="BMC Genomics">
        <title>Adaptive genomic structural variation in the grape powdery mildew pathogen, Erysiphe necator.</title>
        <authorList>
            <person name="Jones L."/>
            <person name="Riaz S."/>
            <person name="Morales-Cruz A."/>
            <person name="Amrine K.C."/>
            <person name="McGuire B."/>
            <person name="Gubler W.D."/>
            <person name="Walker M.A."/>
            <person name="Cantu D."/>
        </authorList>
    </citation>
    <scope>NUCLEOTIDE SEQUENCE [LARGE SCALE GENOMIC DNA]</scope>
    <source>
        <strain evidence="10">c</strain>
    </source>
</reference>
<evidence type="ECO:0000256" key="3">
    <source>
        <dbReference type="ARBA" id="ARBA00022741"/>
    </source>
</evidence>
<evidence type="ECO:0000313" key="9">
    <source>
        <dbReference type="EMBL" id="KHJ32838.1"/>
    </source>
</evidence>
<evidence type="ECO:0000256" key="1">
    <source>
        <dbReference type="ARBA" id="ARBA00008069"/>
    </source>
</evidence>
<dbReference type="SUPFAM" id="SSF75304">
    <property type="entry name" value="Amidase signature (AS) enzymes"/>
    <property type="match status" value="1"/>
</dbReference>
<dbReference type="GO" id="GO:0050567">
    <property type="term" value="F:glutaminyl-tRNA synthase (glutamine-hydrolyzing) activity"/>
    <property type="evidence" value="ECO:0007669"/>
    <property type="project" value="UniProtKB-UniRule"/>
</dbReference>
<comment type="caution">
    <text evidence="9">The sequence shown here is derived from an EMBL/GenBank/DDBJ whole genome shotgun (WGS) entry which is preliminary data.</text>
</comment>
<comment type="subunit">
    <text evidence="7">Subunit of the heterotrimeric GatCAB amidotransferase (AdT) complex, composed of A, B and C subunits.</text>
</comment>
<dbReference type="SMR" id="A0A0B1P3K5"/>
<dbReference type="OMA" id="QPASYCG"/>
<keyword evidence="4 7" id="KW-0067">ATP-binding</keyword>
<dbReference type="InterPro" id="IPR036928">
    <property type="entry name" value="AS_sf"/>
</dbReference>
<dbReference type="GO" id="GO:0005524">
    <property type="term" value="F:ATP binding"/>
    <property type="evidence" value="ECO:0007669"/>
    <property type="project" value="UniProtKB-KW"/>
</dbReference>
<evidence type="ECO:0000256" key="6">
    <source>
        <dbReference type="ARBA" id="ARBA00047407"/>
    </source>
</evidence>
<dbReference type="InterPro" id="IPR000120">
    <property type="entry name" value="Amidase"/>
</dbReference>
<dbReference type="GO" id="GO:0005739">
    <property type="term" value="C:mitochondrion"/>
    <property type="evidence" value="ECO:0007669"/>
    <property type="project" value="UniProtKB-SubCell"/>
</dbReference>
<name>A0A0B1P3K5_UNCNE</name>
<comment type="subcellular location">
    <subcellularLocation>
        <location evidence="7">Mitochondrion</location>
    </subcellularLocation>
</comment>
<dbReference type="PANTHER" id="PTHR11895">
    <property type="entry name" value="TRANSAMIDASE"/>
    <property type="match status" value="1"/>
</dbReference>
<feature type="active site" description="Acyl-ester intermediate" evidence="7">
    <location>
        <position position="153"/>
    </location>
</feature>
<dbReference type="PANTHER" id="PTHR11895:SF7">
    <property type="entry name" value="GLUTAMYL-TRNA(GLN) AMIDOTRANSFERASE SUBUNIT A, MITOCHONDRIAL"/>
    <property type="match status" value="1"/>
</dbReference>
<evidence type="ECO:0000256" key="4">
    <source>
        <dbReference type="ARBA" id="ARBA00022840"/>
    </source>
</evidence>
<organism evidence="9 10">
    <name type="scientific">Uncinula necator</name>
    <name type="common">Grape powdery mildew</name>
    <dbReference type="NCBI Taxonomy" id="52586"/>
    <lineage>
        <taxon>Eukaryota</taxon>
        <taxon>Fungi</taxon>
        <taxon>Dikarya</taxon>
        <taxon>Ascomycota</taxon>
        <taxon>Pezizomycotina</taxon>
        <taxon>Leotiomycetes</taxon>
        <taxon>Erysiphales</taxon>
        <taxon>Erysiphaceae</taxon>
        <taxon>Erysiphe</taxon>
    </lineage>
</organism>
<dbReference type="GO" id="GO:0070681">
    <property type="term" value="P:glutaminyl-tRNAGln biosynthesis via transamidation"/>
    <property type="evidence" value="ECO:0007669"/>
    <property type="project" value="UniProtKB-UniRule"/>
</dbReference>
<gene>
    <name evidence="9" type="ORF">EV44_g2532</name>
</gene>
<keyword evidence="7" id="KW-0496">Mitochondrion</keyword>
<proteinExistence type="inferred from homology"/>
<keyword evidence="5 7" id="KW-0648">Protein biosynthesis</keyword>
<dbReference type="EC" id="6.3.5.7" evidence="7"/>
<protein>
    <recommendedName>
        <fullName evidence="7">Glutamyl-tRNA(Gln) amidotransferase subunit A, mitochondrial</fullName>
        <shortName evidence="7">Glu-AdT subunit A</shortName>
        <ecNumber evidence="7">6.3.5.7</ecNumber>
    </recommendedName>
</protein>
<dbReference type="InterPro" id="IPR004412">
    <property type="entry name" value="GatA"/>
</dbReference>
<feature type="active site" description="Charge relay system" evidence="7">
    <location>
        <position position="50"/>
    </location>
</feature>
<sequence length="525" mass="58923">MILRVRKFHFQFRHYATHASRPQDDVFIIKVDSPRSVRLKLKRPKMLAIKDNISTSNGITTTCASSLLTNYQSPFEAEVLTKFCSNGEFEIMGKSKMDEFGMGSNSTHSIWGPVRRKAAKLRDFSPGGSSGGSAVAVADNHCELGIGTDTGGSVRLPAAYTGIIGFKPSYGLISRWGVVPYANSLDTIGFLSRSVGDSEEAFKLCINHDSRDPTSLTAEKRKKLSLHSNETYTISNLPVEEDLKPFPCWLQQVTLGYPLEYNITEIDPEIRRVWKLTLKLFRAVGVKIVPISLPMTKFALPAYYILAPAEAASNLAKYDGIRYGIPSNDSRESEIVLYSTTRGIKLGPEVRRRILLGSYTLCSEKINNYYIQAQKVRRLIQRDFDRVFKLQNPLRDYEQFDISQLHHNIPVLSRVGPETVDFILSPTAPAYPPLLSEVFSARSVDTYMNDVFTVPSSLAGLPSLTIPVKLSDEFDFAVGMQLIGQYGTDFQLLRLGRQFELLVQHARKVFQSEKRNNNKKLPSDL</sequence>
<dbReference type="HAMAP" id="MF_00120">
    <property type="entry name" value="GatA"/>
    <property type="match status" value="1"/>
</dbReference>
<accession>A0A0B1P3K5</accession>
<dbReference type="STRING" id="52586.A0A0B1P3K5"/>
<keyword evidence="9" id="KW-0808">Transferase</keyword>
<evidence type="ECO:0000313" key="10">
    <source>
        <dbReference type="Proteomes" id="UP000030854"/>
    </source>
</evidence>
<dbReference type="EMBL" id="JNVN01001787">
    <property type="protein sequence ID" value="KHJ32838.1"/>
    <property type="molecule type" value="Genomic_DNA"/>
</dbReference>
<dbReference type="GO" id="GO:0016740">
    <property type="term" value="F:transferase activity"/>
    <property type="evidence" value="ECO:0007669"/>
    <property type="project" value="UniProtKB-KW"/>
</dbReference>
<dbReference type="AlphaFoldDB" id="A0A0B1P3K5"/>
<keyword evidence="10" id="KW-1185">Reference proteome</keyword>
<dbReference type="GO" id="GO:0030956">
    <property type="term" value="C:glutamyl-tRNA(Gln) amidotransferase complex"/>
    <property type="evidence" value="ECO:0007669"/>
    <property type="project" value="UniProtKB-UniRule"/>
</dbReference>
<evidence type="ECO:0000256" key="5">
    <source>
        <dbReference type="ARBA" id="ARBA00022917"/>
    </source>
</evidence>
<feature type="domain" description="Amidase" evidence="8">
    <location>
        <begin position="47"/>
        <end position="493"/>
    </location>
</feature>
<dbReference type="Pfam" id="PF01425">
    <property type="entry name" value="Amidase"/>
    <property type="match status" value="1"/>
</dbReference>
<dbReference type="PROSITE" id="PS00571">
    <property type="entry name" value="AMIDASES"/>
    <property type="match status" value="1"/>
</dbReference>
<comment type="catalytic activity">
    <reaction evidence="6 7">
        <text>L-glutamyl-tRNA(Gln) + L-glutamine + ATP + H2O = L-glutaminyl-tRNA(Gln) + L-glutamate + ADP + phosphate + H(+)</text>
        <dbReference type="Rhea" id="RHEA:17521"/>
        <dbReference type="Rhea" id="RHEA-COMP:9681"/>
        <dbReference type="Rhea" id="RHEA-COMP:9684"/>
        <dbReference type="ChEBI" id="CHEBI:15377"/>
        <dbReference type="ChEBI" id="CHEBI:15378"/>
        <dbReference type="ChEBI" id="CHEBI:29985"/>
        <dbReference type="ChEBI" id="CHEBI:30616"/>
        <dbReference type="ChEBI" id="CHEBI:43474"/>
        <dbReference type="ChEBI" id="CHEBI:58359"/>
        <dbReference type="ChEBI" id="CHEBI:78520"/>
        <dbReference type="ChEBI" id="CHEBI:78521"/>
        <dbReference type="ChEBI" id="CHEBI:456216"/>
        <dbReference type="EC" id="6.3.5.7"/>
    </reaction>
</comment>
<dbReference type="Proteomes" id="UP000030854">
    <property type="component" value="Unassembled WGS sequence"/>
</dbReference>
<keyword evidence="3 7" id="KW-0547">Nucleotide-binding</keyword>
<feature type="active site" description="Charge relay system" evidence="7">
    <location>
        <position position="129"/>
    </location>
</feature>
<keyword evidence="2 7" id="KW-0436">Ligase</keyword>
<evidence type="ECO:0000256" key="2">
    <source>
        <dbReference type="ARBA" id="ARBA00022598"/>
    </source>
</evidence>
<comment type="similarity">
    <text evidence="1 7">Belongs to the amidase family. GatA subfamily.</text>
</comment>
<dbReference type="HOGENOM" id="CLU_009600_7_6_1"/>
<comment type="function">
    <text evidence="7">Allows the formation of correctly charged Gln-tRNA(Gln) through the transamidation of misacylated Glu-tRNA(Gln) in the mitochondria. The reaction takes place in the presence of glutamine and ATP through an activated gamma-phospho-Glu-tRNA(Gln).</text>
</comment>